<keyword evidence="1" id="KW-0175">Coiled coil</keyword>
<evidence type="ECO:0000256" key="1">
    <source>
        <dbReference type="SAM" id="Coils"/>
    </source>
</evidence>
<name>U6KGE9_9EIME</name>
<feature type="coiled-coil region" evidence="1">
    <location>
        <begin position="234"/>
        <end position="261"/>
    </location>
</feature>
<dbReference type="EMBL" id="HG733772">
    <property type="protein sequence ID" value="CDJ35831.1"/>
    <property type="molecule type" value="Genomic_DNA"/>
</dbReference>
<dbReference type="OrthoDB" id="10510775at2759"/>
<evidence type="ECO:0000313" key="3">
    <source>
        <dbReference type="Proteomes" id="UP000030744"/>
    </source>
</evidence>
<gene>
    <name evidence="2" type="ORF">EMH_0095010</name>
</gene>
<dbReference type="AlphaFoldDB" id="U6KGE9"/>
<keyword evidence="3" id="KW-1185">Reference proteome</keyword>
<feature type="coiled-coil region" evidence="1">
    <location>
        <begin position="116"/>
        <end position="189"/>
    </location>
</feature>
<protein>
    <submittedName>
        <fullName evidence="2">Uncharacterized protein</fullName>
    </submittedName>
</protein>
<organism evidence="2 3">
    <name type="scientific">Eimeria mitis</name>
    <dbReference type="NCBI Taxonomy" id="44415"/>
    <lineage>
        <taxon>Eukaryota</taxon>
        <taxon>Sar</taxon>
        <taxon>Alveolata</taxon>
        <taxon>Apicomplexa</taxon>
        <taxon>Conoidasida</taxon>
        <taxon>Coccidia</taxon>
        <taxon>Eucoccidiorida</taxon>
        <taxon>Eimeriorina</taxon>
        <taxon>Eimeriidae</taxon>
        <taxon>Eimeria</taxon>
    </lineage>
</organism>
<reference evidence="2" key="2">
    <citation type="submission" date="2013-10" db="EMBL/GenBank/DDBJ databases">
        <authorList>
            <person name="Aslett M."/>
        </authorList>
    </citation>
    <scope>NUCLEOTIDE SEQUENCE [LARGE SCALE GENOMIC DNA]</scope>
    <source>
        <strain evidence="2">Houghton</strain>
    </source>
</reference>
<proteinExistence type="predicted"/>
<dbReference type="RefSeq" id="XP_037878120.1">
    <property type="nucleotide sequence ID" value="XM_038022266.1"/>
</dbReference>
<dbReference type="Proteomes" id="UP000030744">
    <property type="component" value="Unassembled WGS sequence"/>
</dbReference>
<accession>U6KGE9</accession>
<dbReference type="GeneID" id="60404660"/>
<dbReference type="VEuPathDB" id="ToxoDB:EMH_0095010"/>
<sequence>MEGRRGALELSEEIELCGKLRNDIGKALKTDAHNAAKAQSESEESKALETLIENEALNLEESIAAAETSFLTSVEALLRSIMNGEEQTRGLLAELQALRSALDVLGRTKGELVPVLESCQEAFDSAKREYEQSKKNNAHHLESIERCREEEEQMKTERERALSLLKEEMQKATEEMYSTIERMKELRKQYVSSAHAHASAKFDCLRLCLYLLEEMTRMERTEMAALRENEGTILSESLEVLQKAEKEADEATGAGEELKGLIEAVEAILTEQKKITHTLVLSRSRVDLQLKNVFLMFCLALPFVVFRSFHIIDLN</sequence>
<evidence type="ECO:0000313" key="2">
    <source>
        <dbReference type="EMBL" id="CDJ35831.1"/>
    </source>
</evidence>
<reference evidence="2" key="1">
    <citation type="submission" date="2013-10" db="EMBL/GenBank/DDBJ databases">
        <title>Genomic analysis of the causative agents of coccidiosis in chickens.</title>
        <authorList>
            <person name="Reid A.J."/>
            <person name="Blake D."/>
            <person name="Billington K."/>
            <person name="Browne H."/>
            <person name="Dunn M."/>
            <person name="Hung S."/>
            <person name="Kawahara F."/>
            <person name="Miranda-Saavedra D."/>
            <person name="Mourier T."/>
            <person name="Nagra H."/>
            <person name="Otto T.D."/>
            <person name="Rawlings N."/>
            <person name="Sanchez A."/>
            <person name="Sanders M."/>
            <person name="Subramaniam C."/>
            <person name="Tay Y."/>
            <person name="Dear P."/>
            <person name="Doerig C."/>
            <person name="Gruber A."/>
            <person name="Parkinson J."/>
            <person name="Shirley M."/>
            <person name="Wan K.L."/>
            <person name="Berriman M."/>
            <person name="Tomley F."/>
            <person name="Pain A."/>
        </authorList>
    </citation>
    <scope>NUCLEOTIDE SEQUENCE [LARGE SCALE GENOMIC DNA]</scope>
    <source>
        <strain evidence="2">Houghton</strain>
    </source>
</reference>